<evidence type="ECO:0000256" key="2">
    <source>
        <dbReference type="ARBA" id="ARBA00001946"/>
    </source>
</evidence>
<dbReference type="AlphaFoldDB" id="A0A085M9Y8"/>
<dbReference type="Gene3D" id="1.10.1410.10">
    <property type="match status" value="1"/>
</dbReference>
<feature type="compositionally biased region" description="Polar residues" evidence="6">
    <location>
        <begin position="545"/>
        <end position="555"/>
    </location>
</feature>
<keyword evidence="10" id="KW-1185">Reference proteome</keyword>
<protein>
    <submittedName>
        <fullName evidence="9">Uncharacterized protein</fullName>
    </submittedName>
</protein>
<feature type="domain" description="PAP-associated" evidence="7">
    <location>
        <begin position="448"/>
        <end position="496"/>
    </location>
</feature>
<proteinExistence type="predicted"/>
<evidence type="ECO:0000313" key="10">
    <source>
        <dbReference type="Proteomes" id="UP000030764"/>
    </source>
</evidence>
<keyword evidence="4" id="KW-0479">Metal-binding</keyword>
<evidence type="ECO:0000256" key="3">
    <source>
        <dbReference type="ARBA" id="ARBA00022679"/>
    </source>
</evidence>
<dbReference type="Gene3D" id="3.30.460.10">
    <property type="entry name" value="Beta Polymerase, domain 2"/>
    <property type="match status" value="1"/>
</dbReference>
<evidence type="ECO:0000259" key="7">
    <source>
        <dbReference type="Pfam" id="PF03828"/>
    </source>
</evidence>
<comment type="cofactor">
    <cofactor evidence="2">
        <name>Mg(2+)</name>
        <dbReference type="ChEBI" id="CHEBI:18420"/>
    </cofactor>
</comment>
<evidence type="ECO:0000256" key="1">
    <source>
        <dbReference type="ARBA" id="ARBA00001936"/>
    </source>
</evidence>
<reference evidence="9 10" key="1">
    <citation type="journal article" date="2014" name="Nat. Genet.">
        <title>Genome and transcriptome of the porcine whipworm Trichuris suis.</title>
        <authorList>
            <person name="Jex A.R."/>
            <person name="Nejsum P."/>
            <person name="Schwarz E.M."/>
            <person name="Hu L."/>
            <person name="Young N.D."/>
            <person name="Hall R.S."/>
            <person name="Korhonen P.K."/>
            <person name="Liao S."/>
            <person name="Thamsborg S."/>
            <person name="Xia J."/>
            <person name="Xu P."/>
            <person name="Wang S."/>
            <person name="Scheerlinck J.P."/>
            <person name="Hofmann A."/>
            <person name="Sternberg P.W."/>
            <person name="Wang J."/>
            <person name="Gasser R.B."/>
        </authorList>
    </citation>
    <scope>NUCLEOTIDE SEQUENCE [LARGE SCALE GENOMIC DNA]</scope>
    <source>
        <strain evidence="9">DCEP-RM93M</strain>
    </source>
</reference>
<dbReference type="Pfam" id="PF03828">
    <property type="entry name" value="PAP_assoc"/>
    <property type="match status" value="1"/>
</dbReference>
<dbReference type="InterPro" id="IPR054708">
    <property type="entry name" value="MTPAP-like_central"/>
</dbReference>
<dbReference type="EMBL" id="KL363211">
    <property type="protein sequence ID" value="KFD54034.1"/>
    <property type="molecule type" value="Genomic_DNA"/>
</dbReference>
<evidence type="ECO:0000313" key="9">
    <source>
        <dbReference type="EMBL" id="KFD54034.1"/>
    </source>
</evidence>
<sequence length="667" mass="76144">MPLSSFQEPSGTVATNNTSGGMQKFIKDWMQSNGVMYQCSRCYVPIRRVFKCRISVEHFDIVVSAISANWKMAKKIASYRVCARLLALNALTFDELPSRFHSVCRTVMLQYSKRLHNGRSCSSSKAGCASTKLIKAVHERPHTSSYAQNASMSKDSSVIDLTKETSQEVIDLTEDDFDNVKSGLPPWILGSPYLSKQYPVPQTSTGFTRSALQNLLAMEIIAFYEQSIQPRHKLIEKLRAVQRLEKYIWTQRSIRASICIVGSSVNGLGSRNCDVDLCLVDDSSMPDEVGDRDSALRTLRKIQRHLQKRASPVSKAQLIPARVPIIRCKFRSPWNYSVDINWNNVHGIYNTHLLHHYSQADERFPMLYVVIHNWACQTGICDSLNGYLSSYSWALLLIHFLQCGTEPPVLPCLQLMFPDRFSFTRRLENLTFFKRLPSITKSSNRQHVGELLTSFFYYYGGFDFSRFMISVRLGTLLPRIEFAAPICIEEPYDRMNTARSLSHEIRFLVFRDYIRKAYYNLQTNQSLSSMYYILVTSASEKKSAIEQTSPTVSSEPSHDDGSMDYEEEEDALLKTPPNLVLPECLLKPPTLHWRSMKKRCAQEKQINFPTISFWEMLNALTDDEEEKERSGPVESSVAVQNDNGNYANVATDFHAKCNDQFDDNKEG</sequence>
<dbReference type="GO" id="GO:0031123">
    <property type="term" value="P:RNA 3'-end processing"/>
    <property type="evidence" value="ECO:0007669"/>
    <property type="project" value="TreeGrafter"/>
</dbReference>
<dbReference type="PANTHER" id="PTHR12271:SF117">
    <property type="entry name" value="PAP-ASSOCIATED DOMAIN-CONTAINING PROTEIN"/>
    <property type="match status" value="1"/>
</dbReference>
<comment type="cofactor">
    <cofactor evidence="1">
        <name>Mn(2+)</name>
        <dbReference type="ChEBI" id="CHEBI:29035"/>
    </cofactor>
</comment>
<dbReference type="Pfam" id="PF22600">
    <property type="entry name" value="MTPAP-like_central"/>
    <property type="match status" value="1"/>
</dbReference>
<evidence type="ECO:0000256" key="6">
    <source>
        <dbReference type="SAM" id="MobiDB-lite"/>
    </source>
</evidence>
<dbReference type="Proteomes" id="UP000030764">
    <property type="component" value="Unassembled WGS sequence"/>
</dbReference>
<name>A0A085M9Y8_9BILA</name>
<keyword evidence="5" id="KW-0460">Magnesium</keyword>
<evidence type="ECO:0000259" key="8">
    <source>
        <dbReference type="Pfam" id="PF22600"/>
    </source>
</evidence>
<dbReference type="InterPro" id="IPR002058">
    <property type="entry name" value="PAP_assoc"/>
</dbReference>
<dbReference type="SUPFAM" id="SSF81301">
    <property type="entry name" value="Nucleotidyltransferase"/>
    <property type="match status" value="1"/>
</dbReference>
<feature type="domain" description="Poly(A) RNA polymerase mitochondrial-like central palm" evidence="8">
    <location>
        <begin position="217"/>
        <end position="359"/>
    </location>
</feature>
<organism evidence="9 10">
    <name type="scientific">Trichuris suis</name>
    <name type="common">pig whipworm</name>
    <dbReference type="NCBI Taxonomy" id="68888"/>
    <lineage>
        <taxon>Eukaryota</taxon>
        <taxon>Metazoa</taxon>
        <taxon>Ecdysozoa</taxon>
        <taxon>Nematoda</taxon>
        <taxon>Enoplea</taxon>
        <taxon>Dorylaimia</taxon>
        <taxon>Trichinellida</taxon>
        <taxon>Trichuridae</taxon>
        <taxon>Trichuris</taxon>
    </lineage>
</organism>
<evidence type="ECO:0000256" key="5">
    <source>
        <dbReference type="ARBA" id="ARBA00022842"/>
    </source>
</evidence>
<dbReference type="CDD" id="cd05402">
    <property type="entry name" value="NT_PAP_TUTase"/>
    <property type="match status" value="1"/>
</dbReference>
<dbReference type="InterPro" id="IPR043519">
    <property type="entry name" value="NT_sf"/>
</dbReference>
<accession>A0A085M9Y8</accession>
<evidence type="ECO:0000256" key="4">
    <source>
        <dbReference type="ARBA" id="ARBA00022723"/>
    </source>
</evidence>
<feature type="region of interest" description="Disordered" evidence="6">
    <location>
        <begin position="544"/>
        <end position="564"/>
    </location>
</feature>
<keyword evidence="3" id="KW-0808">Transferase</keyword>
<gene>
    <name evidence="9" type="ORF">M513_05053</name>
</gene>
<dbReference type="PANTHER" id="PTHR12271">
    <property type="entry name" value="POLY A POLYMERASE CID PAP -RELATED"/>
    <property type="match status" value="1"/>
</dbReference>
<dbReference type="SUPFAM" id="SSF81631">
    <property type="entry name" value="PAP/OAS1 substrate-binding domain"/>
    <property type="match status" value="1"/>
</dbReference>
<dbReference type="GO" id="GO:1990817">
    <property type="term" value="F:poly(A) RNA polymerase activity"/>
    <property type="evidence" value="ECO:0007669"/>
    <property type="project" value="UniProtKB-ARBA"/>
</dbReference>
<feature type="region of interest" description="Disordered" evidence="6">
    <location>
        <begin position="622"/>
        <end position="642"/>
    </location>
</feature>
<dbReference type="GO" id="GO:0046872">
    <property type="term" value="F:metal ion binding"/>
    <property type="evidence" value="ECO:0007669"/>
    <property type="project" value="UniProtKB-KW"/>
</dbReference>